<accession>A0AAW2YSY7</accession>
<dbReference type="Gene3D" id="3.40.50.880">
    <property type="match status" value="1"/>
</dbReference>
<dbReference type="InterPro" id="IPR029062">
    <property type="entry name" value="Class_I_gatase-like"/>
</dbReference>
<dbReference type="AlphaFoldDB" id="A0AAW2YSY7"/>
<gene>
    <name evidence="1" type="ORF">AKO1_008098</name>
</gene>
<dbReference type="PANTHER" id="PTHR10224:SF12">
    <property type="entry name" value="GLYOXALASE ELBB"/>
    <property type="match status" value="1"/>
</dbReference>
<comment type="caution">
    <text evidence="1">The sequence shown here is derived from an EMBL/GenBank/DDBJ whole genome shotgun (WGS) entry which is preliminary data.</text>
</comment>
<proteinExistence type="predicted"/>
<protein>
    <submittedName>
        <fullName evidence="1">Uncharacterized protein</fullName>
    </submittedName>
</protein>
<dbReference type="EMBL" id="JAOPGA020000529">
    <property type="protein sequence ID" value="KAL0479287.1"/>
    <property type="molecule type" value="Genomic_DNA"/>
</dbReference>
<sequence length="274" mass="29960">MLGNLSRRVCVKAIKTRPVCVLTNQIRSYAGEEQPKTAEVNKAPKQRRAAFILSGCGTLDGSDPVEAVSLMIACGQNKVDNAYFTVYNKEIEDCFLHTTREIDPKEERITQKESARIIRAAPQNLERLDASQYDLLVIPGGNGNVRTLLTLEQHLDELDEVVIDAKVKQTIQAFHQAKKPIVASSNAVVLLSKALEGSQLALSVGKFTDKPLVDYVENTTGKPVEVSDATQPKVDRENAIVTLASTNAVSNVNFNEIFDGAREAIKSAIGLLKQ</sequence>
<evidence type="ECO:0000313" key="1">
    <source>
        <dbReference type="EMBL" id="KAL0479287.1"/>
    </source>
</evidence>
<name>A0AAW2YSY7_9EUKA</name>
<evidence type="ECO:0000313" key="2">
    <source>
        <dbReference type="Proteomes" id="UP001431209"/>
    </source>
</evidence>
<keyword evidence="2" id="KW-1185">Reference proteome</keyword>
<reference evidence="1 2" key="1">
    <citation type="submission" date="2024-03" db="EMBL/GenBank/DDBJ databases">
        <title>The Acrasis kona genome and developmental transcriptomes reveal deep origins of eukaryotic multicellular pathways.</title>
        <authorList>
            <person name="Sheikh S."/>
            <person name="Fu C.-J."/>
            <person name="Brown M.W."/>
            <person name="Baldauf S.L."/>
        </authorList>
    </citation>
    <scope>NUCLEOTIDE SEQUENCE [LARGE SCALE GENOMIC DNA]</scope>
    <source>
        <strain evidence="1 2">ATCC MYA-3509</strain>
    </source>
</reference>
<dbReference type="Proteomes" id="UP001431209">
    <property type="component" value="Unassembled WGS sequence"/>
</dbReference>
<dbReference type="PANTHER" id="PTHR10224">
    <property type="entry name" value="ES1 PROTEIN HOMOLOG, MITOCHONDRIAL"/>
    <property type="match status" value="1"/>
</dbReference>
<organism evidence="1 2">
    <name type="scientific">Acrasis kona</name>
    <dbReference type="NCBI Taxonomy" id="1008807"/>
    <lineage>
        <taxon>Eukaryota</taxon>
        <taxon>Discoba</taxon>
        <taxon>Heterolobosea</taxon>
        <taxon>Tetramitia</taxon>
        <taxon>Eutetramitia</taxon>
        <taxon>Acrasidae</taxon>
        <taxon>Acrasis</taxon>
    </lineage>
</organism>
<dbReference type="SUPFAM" id="SSF52317">
    <property type="entry name" value="Class I glutamine amidotransferase-like"/>
    <property type="match status" value="1"/>
</dbReference>